<dbReference type="InterPro" id="IPR013549">
    <property type="entry name" value="DUF1731"/>
</dbReference>
<dbReference type="NCBIfam" id="TIGR01777">
    <property type="entry name" value="yfcH"/>
    <property type="match status" value="1"/>
</dbReference>
<accession>A0A562TVK6</accession>
<dbReference type="OrthoDB" id="9801773at2"/>
<dbReference type="Proteomes" id="UP000317010">
    <property type="component" value="Unassembled WGS sequence"/>
</dbReference>
<keyword evidence="5" id="KW-1185">Reference proteome</keyword>
<proteinExistence type="inferred from homology"/>
<evidence type="ECO:0000313" key="5">
    <source>
        <dbReference type="Proteomes" id="UP000317010"/>
    </source>
</evidence>
<dbReference type="InterPro" id="IPR001509">
    <property type="entry name" value="Epimerase_deHydtase"/>
</dbReference>
<dbReference type="EMBL" id="VLLI01000011">
    <property type="protein sequence ID" value="TWI97096.1"/>
    <property type="molecule type" value="Genomic_DNA"/>
</dbReference>
<dbReference type="Pfam" id="PF08338">
    <property type="entry name" value="DUF1731"/>
    <property type="match status" value="1"/>
</dbReference>
<dbReference type="SUPFAM" id="SSF51735">
    <property type="entry name" value="NAD(P)-binding Rossmann-fold domains"/>
    <property type="match status" value="1"/>
</dbReference>
<dbReference type="Gene3D" id="3.40.50.720">
    <property type="entry name" value="NAD(P)-binding Rossmann-like Domain"/>
    <property type="match status" value="1"/>
</dbReference>
<comment type="caution">
    <text evidence="4">The sequence shown here is derived from an EMBL/GenBank/DDBJ whole genome shotgun (WGS) entry which is preliminary data.</text>
</comment>
<sequence>MKYKKIVLAGGNGYLGTVLANYYSDKANEIVILSRHDKETENNIRTVVWDGKTRGKWTADLVNADMLINLCGKNVNCRYTEKNKAEIFASRLLSTELLGEVIQDLFEPPKLWINITSATIYRHAEDHPQDEATGEIGTGFSVDVCNAWEAAFNKYETPKTRKIALRMGIVLGRSDSVFPRLLNLVKLGMGGKQGNGQQYVSWIHEQDAARITEWLADHQELEGVFNCTAPYAVKNDRLMHIIRRTYGCSIGLPAPQWLLEAGAVIIGTEPELILKSRWVKPKRLLDSGFKFQFETALAAVKEILDTDKYISYNSTAI</sequence>
<comment type="similarity">
    <text evidence="1">Belongs to the NAD(P)-dependent epimerase/dehydratase family. SDR39U1 subfamily.</text>
</comment>
<evidence type="ECO:0000259" key="3">
    <source>
        <dbReference type="Pfam" id="PF08338"/>
    </source>
</evidence>
<name>A0A562TVK6_9SPHI</name>
<dbReference type="RefSeq" id="WP_144914633.1">
    <property type="nucleotide sequence ID" value="NZ_VLLI01000011.1"/>
</dbReference>
<dbReference type="PANTHER" id="PTHR11092:SF0">
    <property type="entry name" value="EPIMERASE FAMILY PROTEIN SDR39U1"/>
    <property type="match status" value="1"/>
</dbReference>
<organism evidence="4 5">
    <name type="scientific">Mucilaginibacter frigoritolerans</name>
    <dbReference type="NCBI Taxonomy" id="652788"/>
    <lineage>
        <taxon>Bacteria</taxon>
        <taxon>Pseudomonadati</taxon>
        <taxon>Bacteroidota</taxon>
        <taxon>Sphingobacteriia</taxon>
        <taxon>Sphingobacteriales</taxon>
        <taxon>Sphingobacteriaceae</taxon>
        <taxon>Mucilaginibacter</taxon>
    </lineage>
</organism>
<evidence type="ECO:0000313" key="4">
    <source>
        <dbReference type="EMBL" id="TWI97096.1"/>
    </source>
</evidence>
<protein>
    <recommendedName>
        <fullName evidence="6">DUF1731 domain-containing protein</fullName>
    </recommendedName>
</protein>
<dbReference type="AlphaFoldDB" id="A0A562TVK6"/>
<dbReference type="Pfam" id="PF01370">
    <property type="entry name" value="Epimerase"/>
    <property type="match status" value="1"/>
</dbReference>
<feature type="domain" description="NAD-dependent epimerase/dehydratase" evidence="2">
    <location>
        <begin position="6"/>
        <end position="226"/>
    </location>
</feature>
<reference evidence="4 5" key="1">
    <citation type="submission" date="2019-07" db="EMBL/GenBank/DDBJ databases">
        <title>Genomic Encyclopedia of Archaeal and Bacterial Type Strains, Phase II (KMG-II): from individual species to whole genera.</title>
        <authorList>
            <person name="Goeker M."/>
        </authorList>
    </citation>
    <scope>NUCLEOTIDE SEQUENCE [LARGE SCALE GENOMIC DNA]</scope>
    <source>
        <strain evidence="4 5">ATCC BAA-1854</strain>
    </source>
</reference>
<evidence type="ECO:0000256" key="1">
    <source>
        <dbReference type="ARBA" id="ARBA00009353"/>
    </source>
</evidence>
<dbReference type="PANTHER" id="PTHR11092">
    <property type="entry name" value="SUGAR NUCLEOTIDE EPIMERASE RELATED"/>
    <property type="match status" value="1"/>
</dbReference>
<dbReference type="InterPro" id="IPR010099">
    <property type="entry name" value="SDR39U1"/>
</dbReference>
<evidence type="ECO:0008006" key="6">
    <source>
        <dbReference type="Google" id="ProtNLM"/>
    </source>
</evidence>
<evidence type="ECO:0000259" key="2">
    <source>
        <dbReference type="Pfam" id="PF01370"/>
    </source>
</evidence>
<feature type="domain" description="DUF1731" evidence="3">
    <location>
        <begin position="254"/>
        <end position="303"/>
    </location>
</feature>
<dbReference type="InterPro" id="IPR036291">
    <property type="entry name" value="NAD(P)-bd_dom_sf"/>
</dbReference>
<gene>
    <name evidence="4" type="ORF">JN11_03556</name>
</gene>